<feature type="compositionally biased region" description="Acidic residues" evidence="1">
    <location>
        <begin position="85"/>
        <end position="106"/>
    </location>
</feature>
<evidence type="ECO:0000313" key="3">
    <source>
        <dbReference type="Proteomes" id="UP000789831"/>
    </source>
</evidence>
<gene>
    <name evidence="2" type="ORF">AGERDE_LOCUS12799</name>
</gene>
<feature type="non-terminal residue" evidence="2">
    <location>
        <position position="113"/>
    </location>
</feature>
<feature type="region of interest" description="Disordered" evidence="1">
    <location>
        <begin position="61"/>
        <end position="113"/>
    </location>
</feature>
<keyword evidence="3" id="KW-1185">Reference proteome</keyword>
<accession>A0A9N9EMC4</accession>
<feature type="compositionally biased region" description="Basic and acidic residues" evidence="1">
    <location>
        <begin position="61"/>
        <end position="80"/>
    </location>
</feature>
<sequence>MHLFPKELVEDVAKLLEEHDLPRLNSDKYGAKGAVGFDMTYRGTAIHLLYQLDLSEKQKKKTINEEKGEAADKEDGEAIGKDVINSEEDEAAEVEDETAEVEDGFDKEESVIE</sequence>
<evidence type="ECO:0000256" key="1">
    <source>
        <dbReference type="SAM" id="MobiDB-lite"/>
    </source>
</evidence>
<proteinExistence type="predicted"/>
<name>A0A9N9EMC4_9GLOM</name>
<evidence type="ECO:0000313" key="2">
    <source>
        <dbReference type="EMBL" id="CAG8684060.1"/>
    </source>
</evidence>
<protein>
    <submittedName>
        <fullName evidence="2">5116_t:CDS:1</fullName>
    </submittedName>
</protein>
<dbReference type="AlphaFoldDB" id="A0A9N9EMC4"/>
<organism evidence="2 3">
    <name type="scientific">Ambispora gerdemannii</name>
    <dbReference type="NCBI Taxonomy" id="144530"/>
    <lineage>
        <taxon>Eukaryota</taxon>
        <taxon>Fungi</taxon>
        <taxon>Fungi incertae sedis</taxon>
        <taxon>Mucoromycota</taxon>
        <taxon>Glomeromycotina</taxon>
        <taxon>Glomeromycetes</taxon>
        <taxon>Archaeosporales</taxon>
        <taxon>Ambisporaceae</taxon>
        <taxon>Ambispora</taxon>
    </lineage>
</organism>
<dbReference type="EMBL" id="CAJVPL010011439">
    <property type="protein sequence ID" value="CAG8684060.1"/>
    <property type="molecule type" value="Genomic_DNA"/>
</dbReference>
<reference evidence="2" key="1">
    <citation type="submission" date="2021-06" db="EMBL/GenBank/DDBJ databases">
        <authorList>
            <person name="Kallberg Y."/>
            <person name="Tangrot J."/>
            <person name="Rosling A."/>
        </authorList>
    </citation>
    <scope>NUCLEOTIDE SEQUENCE</scope>
    <source>
        <strain evidence="2">MT106</strain>
    </source>
</reference>
<comment type="caution">
    <text evidence="2">The sequence shown here is derived from an EMBL/GenBank/DDBJ whole genome shotgun (WGS) entry which is preliminary data.</text>
</comment>
<dbReference type="Proteomes" id="UP000789831">
    <property type="component" value="Unassembled WGS sequence"/>
</dbReference>